<name>B8MPR1_TALSN</name>
<keyword evidence="2" id="KW-1185">Reference proteome</keyword>
<sequence length="139" mass="15512">MGEPLSANAIRLLNSIKDKIDKNDAQLVGTAFNWGQRYGGGEVDKLIKEMETELRTELRKKYNVFTVAPMKFACASRMEKDTLVAPMETFVFTPREGEKYTVEKGSIIYMNDDPEVSAPSASQSSVDGFLIITKHVSQV</sequence>
<gene>
    <name evidence="1" type="ORF">TSTA_052210</name>
</gene>
<dbReference type="RefSeq" id="XP_002486808.1">
    <property type="nucleotide sequence ID" value="XM_002486763.1"/>
</dbReference>
<dbReference type="GeneID" id="8106811"/>
<proteinExistence type="predicted"/>
<dbReference type="AlphaFoldDB" id="B8MPR1"/>
<dbReference type="Proteomes" id="UP000001745">
    <property type="component" value="Unassembled WGS sequence"/>
</dbReference>
<accession>B8MPR1</accession>
<dbReference type="VEuPathDB" id="FungiDB:TSTA_052210"/>
<dbReference type="InParanoid" id="B8MPR1"/>
<evidence type="ECO:0000313" key="2">
    <source>
        <dbReference type="Proteomes" id="UP000001745"/>
    </source>
</evidence>
<dbReference type="HOGENOM" id="CLU_1846443_0_0_1"/>
<dbReference type="EMBL" id="EQ962659">
    <property type="protein sequence ID" value="EED12697.1"/>
    <property type="molecule type" value="Genomic_DNA"/>
</dbReference>
<reference evidence="2" key="1">
    <citation type="journal article" date="2015" name="Genome Announc.">
        <title>Genome sequence of the AIDS-associated pathogen Penicillium marneffei (ATCC18224) and its near taxonomic relative Talaromyces stipitatus (ATCC10500).</title>
        <authorList>
            <person name="Nierman W.C."/>
            <person name="Fedorova-Abrams N.D."/>
            <person name="Andrianopoulos A."/>
        </authorList>
    </citation>
    <scope>NUCLEOTIDE SEQUENCE [LARGE SCALE GENOMIC DNA]</scope>
    <source>
        <strain evidence="2">ATCC 10500 / CBS 375.48 / QM 6759 / NRRL 1006</strain>
    </source>
</reference>
<organism evidence="1 2">
    <name type="scientific">Talaromyces stipitatus (strain ATCC 10500 / CBS 375.48 / QM 6759 / NRRL 1006)</name>
    <name type="common">Penicillium stipitatum</name>
    <dbReference type="NCBI Taxonomy" id="441959"/>
    <lineage>
        <taxon>Eukaryota</taxon>
        <taxon>Fungi</taxon>
        <taxon>Dikarya</taxon>
        <taxon>Ascomycota</taxon>
        <taxon>Pezizomycotina</taxon>
        <taxon>Eurotiomycetes</taxon>
        <taxon>Eurotiomycetidae</taxon>
        <taxon>Eurotiales</taxon>
        <taxon>Trichocomaceae</taxon>
        <taxon>Talaromyces</taxon>
        <taxon>Talaromyces sect. Talaromyces</taxon>
    </lineage>
</organism>
<protein>
    <submittedName>
        <fullName evidence="1">Uncharacterized protein</fullName>
    </submittedName>
</protein>
<evidence type="ECO:0000313" key="1">
    <source>
        <dbReference type="EMBL" id="EED12697.1"/>
    </source>
</evidence>